<comment type="caution">
    <text evidence="1">The sequence shown here is derived from an EMBL/GenBank/DDBJ whole genome shotgun (WGS) entry which is preliminary data.</text>
</comment>
<evidence type="ECO:0000313" key="1">
    <source>
        <dbReference type="EMBL" id="GJT21677.1"/>
    </source>
</evidence>
<dbReference type="EMBL" id="BQNB010013908">
    <property type="protein sequence ID" value="GJT21677.1"/>
    <property type="molecule type" value="Genomic_DNA"/>
</dbReference>
<organism evidence="1 2">
    <name type="scientific">Tanacetum coccineum</name>
    <dbReference type="NCBI Taxonomy" id="301880"/>
    <lineage>
        <taxon>Eukaryota</taxon>
        <taxon>Viridiplantae</taxon>
        <taxon>Streptophyta</taxon>
        <taxon>Embryophyta</taxon>
        <taxon>Tracheophyta</taxon>
        <taxon>Spermatophyta</taxon>
        <taxon>Magnoliopsida</taxon>
        <taxon>eudicotyledons</taxon>
        <taxon>Gunneridae</taxon>
        <taxon>Pentapetalae</taxon>
        <taxon>asterids</taxon>
        <taxon>campanulids</taxon>
        <taxon>Asterales</taxon>
        <taxon>Asteraceae</taxon>
        <taxon>Asteroideae</taxon>
        <taxon>Anthemideae</taxon>
        <taxon>Anthemidinae</taxon>
        <taxon>Tanacetum</taxon>
    </lineage>
</organism>
<gene>
    <name evidence="1" type="ORF">Tco_0891614</name>
</gene>
<name>A0ABQ5C6C2_9ASTR</name>
<protein>
    <recommendedName>
        <fullName evidence="3">UBN2 domain-containing protein</fullName>
    </recommendedName>
</protein>
<accession>A0ABQ5C6C2</accession>
<reference evidence="1" key="1">
    <citation type="journal article" date="2022" name="Int. J. Mol. Sci.">
        <title>Draft Genome of Tanacetum Coccineum: Genomic Comparison of Closely Related Tanacetum-Family Plants.</title>
        <authorList>
            <person name="Yamashiro T."/>
            <person name="Shiraishi A."/>
            <person name="Nakayama K."/>
            <person name="Satake H."/>
        </authorList>
    </citation>
    <scope>NUCLEOTIDE SEQUENCE</scope>
</reference>
<reference evidence="1" key="2">
    <citation type="submission" date="2022-01" db="EMBL/GenBank/DDBJ databases">
        <authorList>
            <person name="Yamashiro T."/>
            <person name="Shiraishi A."/>
            <person name="Satake H."/>
            <person name="Nakayama K."/>
        </authorList>
    </citation>
    <scope>NUCLEOTIDE SEQUENCE</scope>
</reference>
<keyword evidence="2" id="KW-1185">Reference proteome</keyword>
<dbReference type="Proteomes" id="UP001151760">
    <property type="component" value="Unassembled WGS sequence"/>
</dbReference>
<evidence type="ECO:0000313" key="2">
    <source>
        <dbReference type="Proteomes" id="UP001151760"/>
    </source>
</evidence>
<proteinExistence type="predicted"/>
<sequence>MEGYSSKNYVRKFLRALHPKWRAKVTAIEKSRKILHPLSLDELMENLKVYEDDHQERSQNSQRKRLKGISCFKAKKETSDEDCPTPVVKMKSYAMDGITSRSSLR</sequence>
<evidence type="ECO:0008006" key="3">
    <source>
        <dbReference type="Google" id="ProtNLM"/>
    </source>
</evidence>